<comment type="similarity">
    <text evidence="2">Belongs to the strictosidine synthase family.</text>
</comment>
<dbReference type="GO" id="GO:0016787">
    <property type="term" value="F:hydrolase activity"/>
    <property type="evidence" value="ECO:0007669"/>
    <property type="project" value="TreeGrafter"/>
</dbReference>
<dbReference type="Gene3D" id="2.120.10.30">
    <property type="entry name" value="TolB, C-terminal domain"/>
    <property type="match status" value="1"/>
</dbReference>
<dbReference type="GO" id="GO:0009753">
    <property type="term" value="P:response to jasmonic acid"/>
    <property type="evidence" value="ECO:0007669"/>
    <property type="project" value="UniProtKB-ARBA"/>
</dbReference>
<keyword evidence="8" id="KW-1133">Transmembrane helix</keyword>
<dbReference type="KEGG" id="qsa:O6P43_024943"/>
<feature type="region of interest" description="Disordered" evidence="7">
    <location>
        <begin position="1"/>
        <end position="24"/>
    </location>
</feature>
<keyword evidence="8" id="KW-0812">Transmembrane</keyword>
<dbReference type="GO" id="GO:0005773">
    <property type="term" value="C:vacuole"/>
    <property type="evidence" value="ECO:0007669"/>
    <property type="project" value="UniProtKB-SubCell"/>
</dbReference>
<protein>
    <submittedName>
        <fullName evidence="10">Strictosidine synthase</fullName>
    </submittedName>
</protein>
<evidence type="ECO:0000256" key="6">
    <source>
        <dbReference type="ARBA" id="ARBA00023180"/>
    </source>
</evidence>
<dbReference type="EMBL" id="JARAOO010000010">
    <property type="protein sequence ID" value="KAJ7953209.1"/>
    <property type="molecule type" value="Genomic_DNA"/>
</dbReference>
<evidence type="ECO:0000256" key="3">
    <source>
        <dbReference type="ARBA" id="ARBA00022553"/>
    </source>
</evidence>
<gene>
    <name evidence="10" type="ORF">O6P43_024943</name>
</gene>
<sequence>MAESETGSKPAHSPSTNSPSTRRRKSSWNLTVSFSVLVPIVLAAVVYKLEPFEPAHFPEHELSSHILTVPARNEHMLTGSEQLGLGQVSGPEDLIYDAASRVVYTGCVDGWIKRVWIGESVNDSVVEDWVNTGGRPLGLAFWSNGEVLVADPYKGLLKVTKDGEIEVLTVEADGVKFKFVDGVDVAKDGMIYFTDVSYKYSFHDFIFDILEGKPHGRFVSYNPTTKQTTVLVRDLYFANGVVVSPDQSHVIFCETVMRRCRKYYIQGPKKGSTENFIENLPGMPDNIHYDGEGHYWIAISSSITSFWDLALRYPFIRKITAIIEKYAGRPSMEKNGGVLAVDLEGKPVAHYYDLRLSLISSGIKIGDHIYCGSLHLPYIIRLNVKQYPAQLTSTT</sequence>
<evidence type="ECO:0000256" key="5">
    <source>
        <dbReference type="ARBA" id="ARBA00022729"/>
    </source>
</evidence>
<dbReference type="PANTHER" id="PTHR10426:SF88">
    <property type="entry name" value="ADIPOCYTE PLASMA MEMBRANE-ASSOCIATED PROTEIN HEMOMUCIN-RELATED"/>
    <property type="match status" value="1"/>
</dbReference>
<reference evidence="10" key="1">
    <citation type="journal article" date="2023" name="Science">
        <title>Elucidation of the pathway for biosynthesis of saponin adjuvants from the soapbark tree.</title>
        <authorList>
            <person name="Reed J."/>
            <person name="Orme A."/>
            <person name="El-Demerdash A."/>
            <person name="Owen C."/>
            <person name="Martin L.B.B."/>
            <person name="Misra R.C."/>
            <person name="Kikuchi S."/>
            <person name="Rejzek M."/>
            <person name="Martin A.C."/>
            <person name="Harkess A."/>
            <person name="Leebens-Mack J."/>
            <person name="Louveau T."/>
            <person name="Stephenson M.J."/>
            <person name="Osbourn A."/>
        </authorList>
    </citation>
    <scope>NUCLEOTIDE SEQUENCE</scope>
    <source>
        <strain evidence="10">S10</strain>
    </source>
</reference>
<dbReference type="Pfam" id="PF20067">
    <property type="entry name" value="SSL_N"/>
    <property type="match status" value="1"/>
</dbReference>
<keyword evidence="3" id="KW-0597">Phosphoprotein</keyword>
<comment type="caution">
    <text evidence="10">The sequence shown here is derived from an EMBL/GenBank/DDBJ whole genome shotgun (WGS) entry which is preliminary data.</text>
</comment>
<dbReference type="AlphaFoldDB" id="A0AAD7L7X1"/>
<dbReference type="InterPro" id="IPR018119">
    <property type="entry name" value="Strictosidine_synth_cons-reg"/>
</dbReference>
<dbReference type="SUPFAM" id="SSF63829">
    <property type="entry name" value="Calcium-dependent phosphotriesterase"/>
    <property type="match status" value="1"/>
</dbReference>
<evidence type="ECO:0000313" key="11">
    <source>
        <dbReference type="Proteomes" id="UP001163823"/>
    </source>
</evidence>
<comment type="subcellular location">
    <subcellularLocation>
        <location evidence="1">Vacuole</location>
    </subcellularLocation>
</comment>
<dbReference type="Proteomes" id="UP001163823">
    <property type="component" value="Chromosome 10"/>
</dbReference>
<dbReference type="Pfam" id="PF03088">
    <property type="entry name" value="Str_synth"/>
    <property type="match status" value="1"/>
</dbReference>
<organism evidence="10 11">
    <name type="scientific">Quillaja saponaria</name>
    <name type="common">Soap bark tree</name>
    <dbReference type="NCBI Taxonomy" id="32244"/>
    <lineage>
        <taxon>Eukaryota</taxon>
        <taxon>Viridiplantae</taxon>
        <taxon>Streptophyta</taxon>
        <taxon>Embryophyta</taxon>
        <taxon>Tracheophyta</taxon>
        <taxon>Spermatophyta</taxon>
        <taxon>Magnoliopsida</taxon>
        <taxon>eudicotyledons</taxon>
        <taxon>Gunneridae</taxon>
        <taxon>Pentapetalae</taxon>
        <taxon>rosids</taxon>
        <taxon>fabids</taxon>
        <taxon>Fabales</taxon>
        <taxon>Quillajaceae</taxon>
        <taxon>Quillaja</taxon>
    </lineage>
</organism>
<dbReference type="PANTHER" id="PTHR10426">
    <property type="entry name" value="STRICTOSIDINE SYNTHASE-RELATED"/>
    <property type="match status" value="1"/>
</dbReference>
<evidence type="ECO:0000313" key="10">
    <source>
        <dbReference type="EMBL" id="KAJ7953209.1"/>
    </source>
</evidence>
<keyword evidence="5" id="KW-0732">Signal</keyword>
<dbReference type="InterPro" id="IPR011042">
    <property type="entry name" value="6-blade_b-propeller_TolB-like"/>
</dbReference>
<dbReference type="GO" id="GO:0012505">
    <property type="term" value="C:endomembrane system"/>
    <property type="evidence" value="ECO:0007669"/>
    <property type="project" value="TreeGrafter"/>
</dbReference>
<evidence type="ECO:0000259" key="9">
    <source>
        <dbReference type="Pfam" id="PF03088"/>
    </source>
</evidence>
<evidence type="ECO:0000256" key="1">
    <source>
        <dbReference type="ARBA" id="ARBA00004116"/>
    </source>
</evidence>
<name>A0AAD7L7X1_QUISA</name>
<evidence type="ECO:0000256" key="7">
    <source>
        <dbReference type="SAM" id="MobiDB-lite"/>
    </source>
</evidence>
<evidence type="ECO:0000256" key="4">
    <source>
        <dbReference type="ARBA" id="ARBA00022554"/>
    </source>
</evidence>
<accession>A0AAD7L7X1</accession>
<keyword evidence="8" id="KW-0472">Membrane</keyword>
<proteinExistence type="inferred from homology"/>
<keyword evidence="6" id="KW-0325">Glycoprotein</keyword>
<keyword evidence="4" id="KW-0926">Vacuole</keyword>
<evidence type="ECO:0000256" key="8">
    <source>
        <dbReference type="SAM" id="Phobius"/>
    </source>
</evidence>
<dbReference type="FunFam" id="2.120.10.30:FF:000073">
    <property type="entry name" value="Protein STRICTOSIDINE SYNTHASE-LIKE 6"/>
    <property type="match status" value="1"/>
</dbReference>
<keyword evidence="11" id="KW-1185">Reference proteome</keyword>
<evidence type="ECO:0000256" key="2">
    <source>
        <dbReference type="ARBA" id="ARBA00009191"/>
    </source>
</evidence>
<feature type="transmembrane region" description="Helical" evidence="8">
    <location>
        <begin position="28"/>
        <end position="47"/>
    </location>
</feature>
<feature type="domain" description="Strictosidine synthase conserved region" evidence="9">
    <location>
        <begin position="181"/>
        <end position="268"/>
    </location>
</feature>